<dbReference type="EMBL" id="JANPWB010000014">
    <property type="protein sequence ID" value="KAJ1101797.1"/>
    <property type="molecule type" value="Genomic_DNA"/>
</dbReference>
<evidence type="ECO:0000313" key="2">
    <source>
        <dbReference type="Proteomes" id="UP001066276"/>
    </source>
</evidence>
<dbReference type="AlphaFoldDB" id="A0AAV7ME92"/>
<evidence type="ECO:0008006" key="3">
    <source>
        <dbReference type="Google" id="ProtNLM"/>
    </source>
</evidence>
<dbReference type="Proteomes" id="UP001066276">
    <property type="component" value="Chromosome 10"/>
</dbReference>
<gene>
    <name evidence="1" type="ORF">NDU88_006861</name>
</gene>
<comment type="caution">
    <text evidence="1">The sequence shown here is derived from an EMBL/GenBank/DDBJ whole genome shotgun (WGS) entry which is preliminary data.</text>
</comment>
<name>A0AAV7ME92_PLEWA</name>
<evidence type="ECO:0000313" key="1">
    <source>
        <dbReference type="EMBL" id="KAJ1101797.1"/>
    </source>
</evidence>
<keyword evidence="2" id="KW-1185">Reference proteome</keyword>
<protein>
    <recommendedName>
        <fullName evidence="3">Secreted protein</fullName>
    </recommendedName>
</protein>
<accession>A0AAV7ME92</accession>
<reference evidence="1" key="1">
    <citation type="journal article" date="2022" name="bioRxiv">
        <title>Sequencing and chromosome-scale assembly of the giantPleurodeles waltlgenome.</title>
        <authorList>
            <person name="Brown T."/>
            <person name="Elewa A."/>
            <person name="Iarovenko S."/>
            <person name="Subramanian E."/>
            <person name="Araus A.J."/>
            <person name="Petzold A."/>
            <person name="Susuki M."/>
            <person name="Suzuki K.-i.T."/>
            <person name="Hayashi T."/>
            <person name="Toyoda A."/>
            <person name="Oliveira C."/>
            <person name="Osipova E."/>
            <person name="Leigh N.D."/>
            <person name="Simon A."/>
            <person name="Yun M.H."/>
        </authorList>
    </citation>
    <scope>NUCLEOTIDE SEQUENCE</scope>
    <source>
        <strain evidence="1">20211129_DDA</strain>
        <tissue evidence="1">Liver</tissue>
    </source>
</reference>
<proteinExistence type="predicted"/>
<organism evidence="1 2">
    <name type="scientific">Pleurodeles waltl</name>
    <name type="common">Iberian ribbed newt</name>
    <dbReference type="NCBI Taxonomy" id="8319"/>
    <lineage>
        <taxon>Eukaryota</taxon>
        <taxon>Metazoa</taxon>
        <taxon>Chordata</taxon>
        <taxon>Craniata</taxon>
        <taxon>Vertebrata</taxon>
        <taxon>Euteleostomi</taxon>
        <taxon>Amphibia</taxon>
        <taxon>Batrachia</taxon>
        <taxon>Caudata</taxon>
        <taxon>Salamandroidea</taxon>
        <taxon>Salamandridae</taxon>
        <taxon>Pleurodelinae</taxon>
        <taxon>Pleurodeles</taxon>
    </lineage>
</organism>
<sequence>MRAARSTSSLFKLSGTRISGFLAPAIASSSPPLTGTCSGIRPSGFPIALTPYPQESLERRSAPDSMWDVAGESVSRLQ</sequence>